<protein>
    <submittedName>
        <fullName evidence="1">Uncharacterized protein</fullName>
    </submittedName>
</protein>
<organism evidence="1 2">
    <name type="scientific">Edaphochlamys debaryana</name>
    <dbReference type="NCBI Taxonomy" id="47281"/>
    <lineage>
        <taxon>Eukaryota</taxon>
        <taxon>Viridiplantae</taxon>
        <taxon>Chlorophyta</taxon>
        <taxon>core chlorophytes</taxon>
        <taxon>Chlorophyceae</taxon>
        <taxon>CS clade</taxon>
        <taxon>Chlamydomonadales</taxon>
        <taxon>Chlamydomonadales incertae sedis</taxon>
        <taxon>Edaphochlamys</taxon>
    </lineage>
</organism>
<keyword evidence="2" id="KW-1185">Reference proteome</keyword>
<sequence>MSLQAMRARLTALTGLEPEEHPARHSHKADATPLRCAVTCGAAGVAAKLLATGATLEGDGDAGLFIHLLQPGENSWLLEQQFGWPHNIVAALNPDKEMHKVECGYPLRVFGPTNAVGGPLYYHFLQPGEDASKLEEANAWPYGIIAVLNRGLGMWNVPDGYPLLVPGLTKGGHGGELFYHVLQPGEDERKLEQAYGWEPAGIVSKLNPGPRKRGGLLWVPGLTCAAHGGGMHYHYRARDEGDWRALEDKYGWTRGVVAKLNPDTDLNSTAYGFPLRVPGPTHRQPEREG</sequence>
<dbReference type="AlphaFoldDB" id="A0A835XJ62"/>
<proteinExistence type="predicted"/>
<reference evidence="1" key="1">
    <citation type="journal article" date="2020" name="bioRxiv">
        <title>Comparative genomics of Chlamydomonas.</title>
        <authorList>
            <person name="Craig R.J."/>
            <person name="Hasan A.R."/>
            <person name="Ness R.W."/>
            <person name="Keightley P.D."/>
        </authorList>
    </citation>
    <scope>NUCLEOTIDE SEQUENCE</scope>
    <source>
        <strain evidence="1">CCAP 11/70</strain>
    </source>
</reference>
<name>A0A835XJ62_9CHLO</name>
<gene>
    <name evidence="1" type="ORF">HYH03_016823</name>
</gene>
<dbReference type="EMBL" id="JAEHOE010000151">
    <property type="protein sequence ID" value="KAG2484409.1"/>
    <property type="molecule type" value="Genomic_DNA"/>
</dbReference>
<dbReference type="Proteomes" id="UP000612055">
    <property type="component" value="Unassembled WGS sequence"/>
</dbReference>
<evidence type="ECO:0000313" key="2">
    <source>
        <dbReference type="Proteomes" id="UP000612055"/>
    </source>
</evidence>
<accession>A0A835XJ62</accession>
<evidence type="ECO:0000313" key="1">
    <source>
        <dbReference type="EMBL" id="KAG2484409.1"/>
    </source>
</evidence>
<comment type="caution">
    <text evidence="1">The sequence shown here is derived from an EMBL/GenBank/DDBJ whole genome shotgun (WGS) entry which is preliminary data.</text>
</comment>